<feature type="signal peptide" evidence="4">
    <location>
        <begin position="1"/>
        <end position="33"/>
    </location>
</feature>
<comment type="caution">
    <text evidence="7">The sequence shown here is derived from an EMBL/GenBank/DDBJ whole genome shotgun (WGS) entry which is preliminary data.</text>
</comment>
<feature type="domain" description="5'-Nucleotidase C-terminal" evidence="6">
    <location>
        <begin position="906"/>
        <end position="1062"/>
    </location>
</feature>
<dbReference type="InterPro" id="IPR036415">
    <property type="entry name" value="Lamin_tail_dom_sf"/>
</dbReference>
<dbReference type="AlphaFoldDB" id="A0A5N5RK48"/>
<feature type="compositionally biased region" description="Low complexity" evidence="2">
    <location>
        <begin position="1224"/>
        <end position="1236"/>
    </location>
</feature>
<dbReference type="EMBL" id="RQSP01000009">
    <property type="protein sequence ID" value="KAB5607654.1"/>
    <property type="molecule type" value="Genomic_DNA"/>
</dbReference>
<organism evidence="7 8">
    <name type="scientific">Bifidobacterium jacchi</name>
    <dbReference type="NCBI Taxonomy" id="2490545"/>
    <lineage>
        <taxon>Bacteria</taxon>
        <taxon>Bacillati</taxon>
        <taxon>Actinomycetota</taxon>
        <taxon>Actinomycetes</taxon>
        <taxon>Bifidobacteriales</taxon>
        <taxon>Bifidobacteriaceae</taxon>
        <taxon>Bifidobacterium</taxon>
    </lineage>
</organism>
<dbReference type="OrthoDB" id="1016457at2"/>
<dbReference type="GO" id="GO:0009166">
    <property type="term" value="P:nucleotide catabolic process"/>
    <property type="evidence" value="ECO:0007669"/>
    <property type="project" value="InterPro"/>
</dbReference>
<evidence type="ECO:0000256" key="2">
    <source>
        <dbReference type="SAM" id="MobiDB-lite"/>
    </source>
</evidence>
<dbReference type="SUPFAM" id="SSF56300">
    <property type="entry name" value="Metallo-dependent phosphatases"/>
    <property type="match status" value="1"/>
</dbReference>
<dbReference type="PANTHER" id="PTHR11575:SF24">
    <property type="entry name" value="5'-NUCLEOTIDASE"/>
    <property type="match status" value="1"/>
</dbReference>
<dbReference type="SUPFAM" id="SSF55816">
    <property type="entry name" value="5'-nucleotidase (syn. UDP-sugar hydrolase), C-terminal domain"/>
    <property type="match status" value="1"/>
</dbReference>
<evidence type="ECO:0000256" key="4">
    <source>
        <dbReference type="SAM" id="SignalP"/>
    </source>
</evidence>
<evidence type="ECO:0000313" key="7">
    <source>
        <dbReference type="EMBL" id="KAB5607654.1"/>
    </source>
</evidence>
<feature type="domain" description="Calcineurin-like phosphoesterase" evidence="5">
    <location>
        <begin position="601"/>
        <end position="797"/>
    </location>
</feature>
<dbReference type="InterPro" id="IPR004843">
    <property type="entry name" value="Calcineurin-like_PHP"/>
</dbReference>
<feature type="chain" id="PRO_5039057657" evidence="4">
    <location>
        <begin position="34"/>
        <end position="1274"/>
    </location>
</feature>
<evidence type="ECO:0000313" key="8">
    <source>
        <dbReference type="Proteomes" id="UP000326336"/>
    </source>
</evidence>
<keyword evidence="3" id="KW-1133">Transmembrane helix</keyword>
<dbReference type="GO" id="GO:0008768">
    <property type="term" value="F:UDP-sugar diphosphatase activity"/>
    <property type="evidence" value="ECO:0007669"/>
    <property type="project" value="TreeGrafter"/>
</dbReference>
<dbReference type="Pfam" id="PF02872">
    <property type="entry name" value="5_nucleotid_C"/>
    <property type="match status" value="1"/>
</dbReference>
<dbReference type="Proteomes" id="UP000326336">
    <property type="component" value="Unassembled WGS sequence"/>
</dbReference>
<dbReference type="InterPro" id="IPR029052">
    <property type="entry name" value="Metallo-depent_PP-like"/>
</dbReference>
<feature type="region of interest" description="Disordered" evidence="2">
    <location>
        <begin position="1206"/>
        <end position="1245"/>
    </location>
</feature>
<proteinExistence type="predicted"/>
<protein>
    <submittedName>
        <fullName evidence="7">Nuclease</fullName>
    </submittedName>
</protein>
<dbReference type="Gene3D" id="2.60.40.1260">
    <property type="entry name" value="Lamin Tail domain"/>
    <property type="match status" value="1"/>
</dbReference>
<dbReference type="InterPro" id="IPR036907">
    <property type="entry name" value="5'-Nucleotdase_C_sf"/>
</dbReference>
<dbReference type="PANTHER" id="PTHR11575">
    <property type="entry name" value="5'-NUCLEOTIDASE-RELATED"/>
    <property type="match status" value="1"/>
</dbReference>
<name>A0A5N5RK48_9BIFI</name>
<accession>A0A5N5RK48</accession>
<reference evidence="7 8" key="1">
    <citation type="journal article" date="2019" name="Int. J. Syst. Evol. Microbiol.">
        <title>Bifidobacterium jacchi sp. nov., isolated from the faeces of a baby common marmoset (Callithrix jacchus).</title>
        <authorList>
            <person name="Modesto M."/>
            <person name="Watanabe K."/>
            <person name="Arita M."/>
            <person name="Satti M."/>
            <person name="Oki K."/>
            <person name="Sciavilla P."/>
            <person name="Patavino C."/>
            <person name="Camma C."/>
            <person name="Michelini S."/>
            <person name="Sgorbati B."/>
            <person name="Mattarelli P."/>
        </authorList>
    </citation>
    <scope>NUCLEOTIDE SEQUENCE [LARGE SCALE GENOMIC DNA]</scope>
    <source>
        <strain evidence="7 8">MRM 9.3</strain>
    </source>
</reference>
<dbReference type="PRINTS" id="PR01607">
    <property type="entry name" value="APYRASEFAMLY"/>
</dbReference>
<feature type="transmembrane region" description="Helical" evidence="3">
    <location>
        <begin position="1249"/>
        <end position="1270"/>
    </location>
</feature>
<dbReference type="GO" id="GO:0008253">
    <property type="term" value="F:5'-nucleotidase activity"/>
    <property type="evidence" value="ECO:0007669"/>
    <property type="project" value="TreeGrafter"/>
</dbReference>
<evidence type="ECO:0000259" key="6">
    <source>
        <dbReference type="Pfam" id="PF02872"/>
    </source>
</evidence>
<evidence type="ECO:0000259" key="5">
    <source>
        <dbReference type="Pfam" id="PF00149"/>
    </source>
</evidence>
<dbReference type="Gene3D" id="3.90.780.10">
    <property type="entry name" value="5'-Nucleotidase, C-terminal domain"/>
    <property type="match status" value="1"/>
</dbReference>
<feature type="region of interest" description="Disordered" evidence="2">
    <location>
        <begin position="888"/>
        <end position="907"/>
    </location>
</feature>
<gene>
    <name evidence="7" type="ORF">EHS19_04140</name>
</gene>
<dbReference type="Pfam" id="PF00149">
    <property type="entry name" value="Metallophos"/>
    <property type="match status" value="1"/>
</dbReference>
<evidence type="ECO:0000256" key="3">
    <source>
        <dbReference type="SAM" id="Phobius"/>
    </source>
</evidence>
<dbReference type="SUPFAM" id="SSF74853">
    <property type="entry name" value="Lamin A/C globular tail domain"/>
    <property type="match status" value="1"/>
</dbReference>
<evidence type="ECO:0000256" key="1">
    <source>
        <dbReference type="ARBA" id="ARBA00022729"/>
    </source>
</evidence>
<keyword evidence="3" id="KW-0472">Membrane</keyword>
<keyword evidence="1 4" id="KW-0732">Signal</keyword>
<keyword evidence="3" id="KW-0812">Transmembrane</keyword>
<keyword evidence="8" id="KW-1185">Reference proteome</keyword>
<sequence length="1274" mass="132680">MGNQTNTRRFAAPRLVALIAAAATLAGSALAGAAVANAATAADAKSNVVSSETYTGTIKGLDDPAAQRAAATNIIKDETTAVYLKRIDVGTDTVKLGSKNTAAVDLSGWSIKDDKDTKDHTYVIPDGTSIEAAGEVSFNLDKLAGIGLGKSDQVRVFDKDGKEILHFEWTGDDKNAVYVANTDADGMIKQGATEPDQPSGDKLDVAAWPGLADVTAIDGVDEFGAGQATGEHTDGNLSGLVYQPGADGQPGVLWAADNDLNPTLGETGPKGAGAINKFVYKDGKWQQDPTDGWTFAKDGKTKGGKQLHFKDGKGGVDSEGITLINGDPSKGVFIGAERDNEDKKVPRPSILRYDVTAKTTDANGDGAQDLTAVNEWNLTDALSRFDVKLSNGDDANLGVEGVAFIPDETLLANGFQTNLDSKNVHAYDPAGTANDFGGLFFAALEKTNAIYAFALATVDGKDVVYPIAQIPLPATAANAGYSGPRDLIWDAQHNQLLAQGDNSLNGKDGAATSKIATYTFKDGTLQLTKLTATPAEIGAQNTEGYAVTPDAEATKVVDGKTYKPVFWADDAVTNGHSLRQGWIEVASAEQPGTAKVTLFGITDFHGHIENGGYLATALNETRAKNPNTLFVGAGDLVGASAFESSIAEDVPAMEQLKAMGLVVSATGNHEYDKGAADLANRIVPGVAPAKYVVANVTGDVLKGKVTPYVIEQSGGKKIAFIGGIFKTLADSVSPAGMKGITVTDPIEAINKYADELSDGDQSNGEADAVVALVHADANDLKKLDGNVDAVLAGHTHLYETAKTDAGAPIIETANYGVQFSTTDLTIDGTGKDAKVSAVATKHDVFATDADGKETPLYKADPTVNAIYEDAKKEADKKGNEQLGTIAKGSTFNRGADKPGDLSTRGGNRGVESTLGILNGNAAKWAAEQSGFKADIGVINPGGLRADLDPDNDGKITLKEAHDVLPFGNSNAVVTLTGAQLKTLIEQQWQPADAQRPVLWLGFSDNVDYQYDVYTVTIDGKQVPRGSVHDLTVNGKAVKDTDKYLVAGNSFLLAGGDNFTVFQQGAGYVDTGYIDFDGFSAYLKAHPNLESAKARHSAGFSSAKLSADGTVTFTVSGLAFTTDETRPWGIRLKANGVDFGALTGLDFTGEPQGPGAGSITVTRKLTAAEQATFRAAAAKAPKAAVDAAGADGLAIAESSVETLFSKPAEQKPGSQKPAEQKPAEQKPTPTTPQNKKPGNGDKLSNTGSSVAWMAIAAALLLSAAAASRVAASRRH</sequence>
<dbReference type="Gene3D" id="3.60.21.10">
    <property type="match status" value="1"/>
</dbReference>
<dbReference type="RefSeq" id="WP_151916521.1">
    <property type="nucleotide sequence ID" value="NZ_RQSP01000009.1"/>
</dbReference>
<dbReference type="InterPro" id="IPR006179">
    <property type="entry name" value="5_nucleotidase/apyrase"/>
</dbReference>
<dbReference type="InterPro" id="IPR008334">
    <property type="entry name" value="5'-Nucleotdase_C"/>
</dbReference>
<dbReference type="GO" id="GO:0030288">
    <property type="term" value="C:outer membrane-bounded periplasmic space"/>
    <property type="evidence" value="ECO:0007669"/>
    <property type="project" value="TreeGrafter"/>
</dbReference>